<feature type="chain" id="PRO_5039885910" evidence="1">
    <location>
        <begin position="21"/>
        <end position="220"/>
    </location>
</feature>
<sequence length="220" mass="24933">MCVITAVFVTSLLLIGEVICNDDNSTNQTDVQCKPEDVERCFSVLGKCELNNRLAQCSCPEAFEWDDKGKACLLEQAYWYTVSFKTVNGSKDAQDNMENCTEEHKVVEAAMKQLYGNALVTVKLLKCSDEYKVELKFNTLPEQGLLERIRACYSCRKSHRSMASYTQGALHVDFCAERKCEEYCTEPERQCLEGKCVCHINYIESAEGVCTRTWLCLSFG</sequence>
<name>A0A9J6DME7_RHIMP</name>
<evidence type="ECO:0000313" key="3">
    <source>
        <dbReference type="Proteomes" id="UP000821866"/>
    </source>
</evidence>
<proteinExistence type="predicted"/>
<dbReference type="VEuPathDB" id="VectorBase:LOC119171700"/>
<organism evidence="2 3">
    <name type="scientific">Rhipicephalus microplus</name>
    <name type="common">Cattle tick</name>
    <name type="synonym">Boophilus microplus</name>
    <dbReference type="NCBI Taxonomy" id="6941"/>
    <lineage>
        <taxon>Eukaryota</taxon>
        <taxon>Metazoa</taxon>
        <taxon>Ecdysozoa</taxon>
        <taxon>Arthropoda</taxon>
        <taxon>Chelicerata</taxon>
        <taxon>Arachnida</taxon>
        <taxon>Acari</taxon>
        <taxon>Parasitiformes</taxon>
        <taxon>Ixodida</taxon>
        <taxon>Ixodoidea</taxon>
        <taxon>Ixodidae</taxon>
        <taxon>Rhipicephalinae</taxon>
        <taxon>Rhipicephalus</taxon>
        <taxon>Boophilus</taxon>
    </lineage>
</organism>
<protein>
    <submittedName>
        <fullName evidence="2">Uncharacterized protein</fullName>
    </submittedName>
</protein>
<dbReference type="EMBL" id="JABSTU010000008">
    <property type="protein sequence ID" value="KAH8023276.1"/>
    <property type="molecule type" value="Genomic_DNA"/>
</dbReference>
<keyword evidence="1" id="KW-0732">Signal</keyword>
<dbReference type="Proteomes" id="UP000821866">
    <property type="component" value="Chromosome 6"/>
</dbReference>
<reference evidence="2" key="1">
    <citation type="journal article" date="2020" name="Cell">
        <title>Large-Scale Comparative Analyses of Tick Genomes Elucidate Their Genetic Diversity and Vector Capacities.</title>
        <authorList>
            <consortium name="Tick Genome and Microbiome Consortium (TIGMIC)"/>
            <person name="Jia N."/>
            <person name="Wang J."/>
            <person name="Shi W."/>
            <person name="Du L."/>
            <person name="Sun Y."/>
            <person name="Zhan W."/>
            <person name="Jiang J.F."/>
            <person name="Wang Q."/>
            <person name="Zhang B."/>
            <person name="Ji P."/>
            <person name="Bell-Sakyi L."/>
            <person name="Cui X.M."/>
            <person name="Yuan T.T."/>
            <person name="Jiang B.G."/>
            <person name="Yang W.F."/>
            <person name="Lam T.T."/>
            <person name="Chang Q.C."/>
            <person name="Ding S.J."/>
            <person name="Wang X.J."/>
            <person name="Zhu J.G."/>
            <person name="Ruan X.D."/>
            <person name="Zhao L."/>
            <person name="Wei J.T."/>
            <person name="Ye R.Z."/>
            <person name="Que T.C."/>
            <person name="Du C.H."/>
            <person name="Zhou Y.H."/>
            <person name="Cheng J.X."/>
            <person name="Dai P.F."/>
            <person name="Guo W.B."/>
            <person name="Han X.H."/>
            <person name="Huang E.J."/>
            <person name="Li L.F."/>
            <person name="Wei W."/>
            <person name="Gao Y.C."/>
            <person name="Liu J.Z."/>
            <person name="Shao H.Z."/>
            <person name="Wang X."/>
            <person name="Wang C.C."/>
            <person name="Yang T.C."/>
            <person name="Huo Q.B."/>
            <person name="Li W."/>
            <person name="Chen H.Y."/>
            <person name="Chen S.E."/>
            <person name="Zhou L.G."/>
            <person name="Ni X.B."/>
            <person name="Tian J.H."/>
            <person name="Sheng Y."/>
            <person name="Liu T."/>
            <person name="Pan Y.S."/>
            <person name="Xia L.Y."/>
            <person name="Li J."/>
            <person name="Zhao F."/>
            <person name="Cao W.C."/>
        </authorList>
    </citation>
    <scope>NUCLEOTIDE SEQUENCE</scope>
    <source>
        <strain evidence="2">Rmic-2018</strain>
    </source>
</reference>
<dbReference type="AlphaFoldDB" id="A0A9J6DME7"/>
<gene>
    <name evidence="2" type="ORF">HPB51_011719</name>
</gene>
<comment type="caution">
    <text evidence="2">The sequence shown here is derived from an EMBL/GenBank/DDBJ whole genome shotgun (WGS) entry which is preliminary data.</text>
</comment>
<evidence type="ECO:0000256" key="1">
    <source>
        <dbReference type="SAM" id="SignalP"/>
    </source>
</evidence>
<reference evidence="2" key="2">
    <citation type="submission" date="2021-09" db="EMBL/GenBank/DDBJ databases">
        <authorList>
            <person name="Jia N."/>
            <person name="Wang J."/>
            <person name="Shi W."/>
            <person name="Du L."/>
            <person name="Sun Y."/>
            <person name="Zhan W."/>
            <person name="Jiang J."/>
            <person name="Wang Q."/>
            <person name="Zhang B."/>
            <person name="Ji P."/>
            <person name="Sakyi L.B."/>
            <person name="Cui X."/>
            <person name="Yuan T."/>
            <person name="Jiang B."/>
            <person name="Yang W."/>
            <person name="Lam T.T.-Y."/>
            <person name="Chang Q."/>
            <person name="Ding S."/>
            <person name="Wang X."/>
            <person name="Zhu J."/>
            <person name="Ruan X."/>
            <person name="Zhao L."/>
            <person name="Wei J."/>
            <person name="Que T."/>
            <person name="Du C."/>
            <person name="Cheng J."/>
            <person name="Dai P."/>
            <person name="Han X."/>
            <person name="Huang E."/>
            <person name="Gao Y."/>
            <person name="Liu J."/>
            <person name="Shao H."/>
            <person name="Ye R."/>
            <person name="Li L."/>
            <person name="Wei W."/>
            <person name="Wang X."/>
            <person name="Wang C."/>
            <person name="Huo Q."/>
            <person name="Li W."/>
            <person name="Guo W."/>
            <person name="Chen H."/>
            <person name="Chen S."/>
            <person name="Zhou L."/>
            <person name="Zhou L."/>
            <person name="Ni X."/>
            <person name="Tian J."/>
            <person name="Zhou Y."/>
            <person name="Sheng Y."/>
            <person name="Liu T."/>
            <person name="Pan Y."/>
            <person name="Xia L."/>
            <person name="Li J."/>
            <person name="Zhao F."/>
            <person name="Cao W."/>
        </authorList>
    </citation>
    <scope>NUCLEOTIDE SEQUENCE</scope>
    <source>
        <strain evidence="2">Rmic-2018</strain>
        <tissue evidence="2">Larvae</tissue>
    </source>
</reference>
<evidence type="ECO:0000313" key="2">
    <source>
        <dbReference type="EMBL" id="KAH8023276.1"/>
    </source>
</evidence>
<feature type="signal peptide" evidence="1">
    <location>
        <begin position="1"/>
        <end position="20"/>
    </location>
</feature>
<keyword evidence="3" id="KW-1185">Reference proteome</keyword>
<accession>A0A9J6DME7</accession>